<reference evidence="1 2" key="1">
    <citation type="journal article" date="2024" name="Nat. Commun.">
        <title>Phylogenomics reveals the evolutionary origins of lichenization in chlorophyte algae.</title>
        <authorList>
            <person name="Puginier C."/>
            <person name="Libourel C."/>
            <person name="Otte J."/>
            <person name="Skaloud P."/>
            <person name="Haon M."/>
            <person name="Grisel S."/>
            <person name="Petersen M."/>
            <person name="Berrin J.G."/>
            <person name="Delaux P.M."/>
            <person name="Dal Grande F."/>
            <person name="Keller J."/>
        </authorList>
    </citation>
    <scope>NUCLEOTIDE SEQUENCE [LARGE SCALE GENOMIC DNA]</scope>
    <source>
        <strain evidence="1 2">SAG 245.80</strain>
    </source>
</reference>
<organism evidence="1 2">
    <name type="scientific">Elliptochloris bilobata</name>
    <dbReference type="NCBI Taxonomy" id="381761"/>
    <lineage>
        <taxon>Eukaryota</taxon>
        <taxon>Viridiplantae</taxon>
        <taxon>Chlorophyta</taxon>
        <taxon>core chlorophytes</taxon>
        <taxon>Trebouxiophyceae</taxon>
        <taxon>Trebouxiophyceae incertae sedis</taxon>
        <taxon>Elliptochloris clade</taxon>
        <taxon>Elliptochloris</taxon>
    </lineage>
</organism>
<evidence type="ECO:0000313" key="1">
    <source>
        <dbReference type="EMBL" id="KAK9831390.1"/>
    </source>
</evidence>
<name>A0AAW1RBE2_9CHLO</name>
<accession>A0AAW1RBE2</accession>
<dbReference type="EMBL" id="JALJOU010000046">
    <property type="protein sequence ID" value="KAK9831390.1"/>
    <property type="molecule type" value="Genomic_DNA"/>
</dbReference>
<sequence>MFVGLALSAVKILPNLGQGSTEQAVRLLGAQEPFLQRSAVARVTRLADTDESLHTLVAERAPVRLLALLHADADAGVMEAVVDALAALCRLEEGREACVLAGAVDALEAATQGGWVRESRARERTSELLLALTIQRDNLD</sequence>
<dbReference type="Gene3D" id="1.25.10.10">
    <property type="entry name" value="Leucine-rich Repeat Variant"/>
    <property type="match status" value="1"/>
</dbReference>
<comment type="caution">
    <text evidence="1">The sequence shown here is derived from an EMBL/GenBank/DDBJ whole genome shotgun (WGS) entry which is preliminary data.</text>
</comment>
<dbReference type="InterPro" id="IPR016024">
    <property type="entry name" value="ARM-type_fold"/>
</dbReference>
<evidence type="ECO:0000313" key="2">
    <source>
        <dbReference type="Proteomes" id="UP001445335"/>
    </source>
</evidence>
<gene>
    <name evidence="1" type="ORF">WJX81_000219</name>
</gene>
<dbReference type="AlphaFoldDB" id="A0AAW1RBE2"/>
<keyword evidence="2" id="KW-1185">Reference proteome</keyword>
<proteinExistence type="predicted"/>
<dbReference type="InterPro" id="IPR011989">
    <property type="entry name" value="ARM-like"/>
</dbReference>
<dbReference type="Proteomes" id="UP001445335">
    <property type="component" value="Unassembled WGS sequence"/>
</dbReference>
<dbReference type="PANTHER" id="PTHR47673:SF1">
    <property type="entry name" value="ARM REPEAT SUPERFAMILY PROTEIN"/>
    <property type="match status" value="1"/>
</dbReference>
<dbReference type="PANTHER" id="PTHR47673">
    <property type="entry name" value="ARM REPEAT SUPERFAMILY PROTEIN"/>
    <property type="match status" value="1"/>
</dbReference>
<dbReference type="SUPFAM" id="SSF48371">
    <property type="entry name" value="ARM repeat"/>
    <property type="match status" value="1"/>
</dbReference>
<protein>
    <submittedName>
        <fullName evidence="1">Uncharacterized protein</fullName>
    </submittedName>
</protein>